<evidence type="ECO:0000313" key="2">
    <source>
        <dbReference type="EMBL" id="CAE6502698.1"/>
    </source>
</evidence>
<evidence type="ECO:0000313" key="3">
    <source>
        <dbReference type="Proteomes" id="UP000663888"/>
    </source>
</evidence>
<sequence>MTGLLDLPAECTIQILSLLAPPEIARCRLVSRMLWTIIHDSVRLQYLLELDCLRLVPRHTFSDRLSLAEKVRVVREKRRLMDSQNPGDSEVIPLCPTDYGNLTAPNFGSTYTYSRGVLVLKGQEDADQLGVYQLSSRNRNVESASYVLKSLPAHCTMAIEPMLDLLLLSSTTDVTATFHLRSLRTGLAHPNAALPAISHPVDANWSTRPRFMKTRIEIIGRRIAYIREGSEVFQSVITIWDWVSGQIVTSTKICGTSLTFLSEDVFIVANPIIGSLDKPSLVLYTCDGVPAGNDARLVATFTIPVLEFDDRSISWTEFLPSSQPSVWHNDLPIDSPPLIYDTCPISHYLPLRVSFTIASSYSCGMLFIHSSSLLALASNLDLQSNQGIPSVPWSKWKSAACWVGPHNLDGEHEYGPAMFGHLMMFMHPQEQLGSWLAEIYDLRSALPMTIPNPRPRKASYLPRDQEIESAFNGPPNPMQTPSVVKSFWIPFETIPWEKDWHETRYGTCPVEVMIDDEHVVIVRMPSHATQPRIHVYPL</sequence>
<dbReference type="InterPro" id="IPR001810">
    <property type="entry name" value="F-box_dom"/>
</dbReference>
<evidence type="ECO:0000259" key="1">
    <source>
        <dbReference type="PROSITE" id="PS50181"/>
    </source>
</evidence>
<accession>A0A8H3HEL4</accession>
<dbReference type="CDD" id="cd09917">
    <property type="entry name" value="F-box_SF"/>
    <property type="match status" value="1"/>
</dbReference>
<dbReference type="EMBL" id="CAJMWX010001703">
    <property type="protein sequence ID" value="CAE6502698.1"/>
    <property type="molecule type" value="Genomic_DNA"/>
</dbReference>
<reference evidence="2" key="1">
    <citation type="submission" date="2021-01" db="EMBL/GenBank/DDBJ databases">
        <authorList>
            <person name="Kaushik A."/>
        </authorList>
    </citation>
    <scope>NUCLEOTIDE SEQUENCE</scope>
    <source>
        <strain evidence="2">AG4-R118</strain>
    </source>
</reference>
<organism evidence="2 3">
    <name type="scientific">Rhizoctonia solani</name>
    <dbReference type="NCBI Taxonomy" id="456999"/>
    <lineage>
        <taxon>Eukaryota</taxon>
        <taxon>Fungi</taxon>
        <taxon>Dikarya</taxon>
        <taxon>Basidiomycota</taxon>
        <taxon>Agaricomycotina</taxon>
        <taxon>Agaricomycetes</taxon>
        <taxon>Cantharellales</taxon>
        <taxon>Ceratobasidiaceae</taxon>
        <taxon>Rhizoctonia</taxon>
    </lineage>
</organism>
<dbReference type="SUPFAM" id="SSF81383">
    <property type="entry name" value="F-box domain"/>
    <property type="match status" value="1"/>
</dbReference>
<dbReference type="Proteomes" id="UP000663888">
    <property type="component" value="Unassembled WGS sequence"/>
</dbReference>
<dbReference type="Pfam" id="PF12937">
    <property type="entry name" value="F-box-like"/>
    <property type="match status" value="1"/>
</dbReference>
<protein>
    <recommendedName>
        <fullName evidence="1">F-box domain-containing protein</fullName>
    </recommendedName>
</protein>
<comment type="caution">
    <text evidence="2">The sequence shown here is derived from an EMBL/GenBank/DDBJ whole genome shotgun (WGS) entry which is preliminary data.</text>
</comment>
<dbReference type="AlphaFoldDB" id="A0A8H3HEL4"/>
<dbReference type="PROSITE" id="PS50181">
    <property type="entry name" value="FBOX"/>
    <property type="match status" value="1"/>
</dbReference>
<gene>
    <name evidence="2" type="ORF">RDB_LOCUS155600</name>
</gene>
<dbReference type="InterPro" id="IPR036047">
    <property type="entry name" value="F-box-like_dom_sf"/>
</dbReference>
<proteinExistence type="predicted"/>
<feature type="domain" description="F-box" evidence="1">
    <location>
        <begin position="1"/>
        <end position="47"/>
    </location>
</feature>
<name>A0A8H3HEL4_9AGAM</name>